<gene>
    <name evidence="2" type="ORF">QVD17_26624</name>
</gene>
<dbReference type="Proteomes" id="UP001229421">
    <property type="component" value="Unassembled WGS sequence"/>
</dbReference>
<dbReference type="AlphaFoldDB" id="A0AAD8NIR2"/>
<organism evidence="2 3">
    <name type="scientific">Tagetes erecta</name>
    <name type="common">African marigold</name>
    <dbReference type="NCBI Taxonomy" id="13708"/>
    <lineage>
        <taxon>Eukaryota</taxon>
        <taxon>Viridiplantae</taxon>
        <taxon>Streptophyta</taxon>
        <taxon>Embryophyta</taxon>
        <taxon>Tracheophyta</taxon>
        <taxon>Spermatophyta</taxon>
        <taxon>Magnoliopsida</taxon>
        <taxon>eudicotyledons</taxon>
        <taxon>Gunneridae</taxon>
        <taxon>Pentapetalae</taxon>
        <taxon>asterids</taxon>
        <taxon>campanulids</taxon>
        <taxon>Asterales</taxon>
        <taxon>Asteraceae</taxon>
        <taxon>Asteroideae</taxon>
        <taxon>Heliantheae alliance</taxon>
        <taxon>Tageteae</taxon>
        <taxon>Tagetes</taxon>
    </lineage>
</organism>
<name>A0AAD8NIR2_TARER</name>
<evidence type="ECO:0000256" key="1">
    <source>
        <dbReference type="SAM" id="Phobius"/>
    </source>
</evidence>
<keyword evidence="1" id="KW-1133">Transmembrane helix</keyword>
<accession>A0AAD8NIR2</accession>
<proteinExistence type="predicted"/>
<sequence length="71" mass="8531">MKTWYLFNNMHIYFSVVIFLEFQVMCFVIGNSKYRIHLSVYTNFFMTKIVSSLISFDFMSITEYATKDLKS</sequence>
<keyword evidence="1" id="KW-0812">Transmembrane</keyword>
<protein>
    <submittedName>
        <fullName evidence="2">Uncharacterized protein</fullName>
    </submittedName>
</protein>
<evidence type="ECO:0000313" key="2">
    <source>
        <dbReference type="EMBL" id="KAK1417495.1"/>
    </source>
</evidence>
<feature type="transmembrane region" description="Helical" evidence="1">
    <location>
        <begin position="12"/>
        <end position="30"/>
    </location>
</feature>
<keyword evidence="3" id="KW-1185">Reference proteome</keyword>
<evidence type="ECO:0000313" key="3">
    <source>
        <dbReference type="Proteomes" id="UP001229421"/>
    </source>
</evidence>
<keyword evidence="1" id="KW-0472">Membrane</keyword>
<dbReference type="EMBL" id="JAUHHV010000007">
    <property type="protein sequence ID" value="KAK1417495.1"/>
    <property type="molecule type" value="Genomic_DNA"/>
</dbReference>
<reference evidence="2" key="1">
    <citation type="journal article" date="2023" name="bioRxiv">
        <title>Improved chromosome-level genome assembly for marigold (Tagetes erecta).</title>
        <authorList>
            <person name="Jiang F."/>
            <person name="Yuan L."/>
            <person name="Wang S."/>
            <person name="Wang H."/>
            <person name="Xu D."/>
            <person name="Wang A."/>
            <person name="Fan W."/>
        </authorList>
    </citation>
    <scope>NUCLEOTIDE SEQUENCE</scope>
    <source>
        <strain evidence="2">WSJ</strain>
        <tissue evidence="2">Leaf</tissue>
    </source>
</reference>
<comment type="caution">
    <text evidence="2">The sequence shown here is derived from an EMBL/GenBank/DDBJ whole genome shotgun (WGS) entry which is preliminary data.</text>
</comment>